<feature type="transmembrane region" description="Helical" evidence="1">
    <location>
        <begin position="140"/>
        <end position="163"/>
    </location>
</feature>
<sequence length="173" mass="20119">MSNMNIQSPSVATTDASLKPAIQSRLGAWWRHLAYRHKAAELSLYLLFITGLPLWSLFEMAWSGERFLLLAHFLGSIILFPLLILPFWLSHRRLWQSSKNQKLRNTGYYLDLLMLVCALSGIYLLLLGNRGEWLGYISHYLHLVTAIPLSLLLLFHAARWSVLRPLYRPFIRR</sequence>
<protein>
    <recommendedName>
        <fullName evidence="4">DUF4405 domain-containing protein</fullName>
    </recommendedName>
</protein>
<dbReference type="EMBL" id="RQXV01000006">
    <property type="protein sequence ID" value="RRC98995.1"/>
    <property type="molecule type" value="Genomic_DNA"/>
</dbReference>
<evidence type="ECO:0000313" key="3">
    <source>
        <dbReference type="Proteomes" id="UP000267535"/>
    </source>
</evidence>
<dbReference type="RefSeq" id="WP_124926494.1">
    <property type="nucleotide sequence ID" value="NZ_BMOH01000002.1"/>
</dbReference>
<comment type="caution">
    <text evidence="2">The sequence shown here is derived from an EMBL/GenBank/DDBJ whole genome shotgun (WGS) entry which is preliminary data.</text>
</comment>
<accession>A0A3P1SQS0</accession>
<dbReference type="OrthoDB" id="5814354at2"/>
<keyword evidence="1" id="KW-0472">Membrane</keyword>
<evidence type="ECO:0000256" key="1">
    <source>
        <dbReference type="SAM" id="Phobius"/>
    </source>
</evidence>
<name>A0A3P1SQS0_9GAMM</name>
<dbReference type="AlphaFoldDB" id="A0A3P1SQS0"/>
<reference evidence="2 3" key="1">
    <citation type="submission" date="2018-11" db="EMBL/GenBank/DDBJ databases">
        <title>The draft genome sequence of Amphritea balenae JAMM 1525T.</title>
        <authorList>
            <person name="Fang Z."/>
            <person name="Zhang Y."/>
            <person name="Han X."/>
        </authorList>
    </citation>
    <scope>NUCLEOTIDE SEQUENCE [LARGE SCALE GENOMIC DNA]</scope>
    <source>
        <strain evidence="2 3">JAMM 1525</strain>
    </source>
</reference>
<gene>
    <name evidence="2" type="ORF">EHS89_12570</name>
</gene>
<proteinExistence type="predicted"/>
<evidence type="ECO:0008006" key="4">
    <source>
        <dbReference type="Google" id="ProtNLM"/>
    </source>
</evidence>
<feature type="transmembrane region" description="Helical" evidence="1">
    <location>
        <begin position="68"/>
        <end position="89"/>
    </location>
</feature>
<feature type="transmembrane region" description="Helical" evidence="1">
    <location>
        <begin position="109"/>
        <end position="128"/>
    </location>
</feature>
<keyword evidence="1" id="KW-1133">Transmembrane helix</keyword>
<keyword evidence="3" id="KW-1185">Reference proteome</keyword>
<feature type="transmembrane region" description="Helical" evidence="1">
    <location>
        <begin position="42"/>
        <end position="62"/>
    </location>
</feature>
<organism evidence="2 3">
    <name type="scientific">Amphritea balenae</name>
    <dbReference type="NCBI Taxonomy" id="452629"/>
    <lineage>
        <taxon>Bacteria</taxon>
        <taxon>Pseudomonadati</taxon>
        <taxon>Pseudomonadota</taxon>
        <taxon>Gammaproteobacteria</taxon>
        <taxon>Oceanospirillales</taxon>
        <taxon>Oceanospirillaceae</taxon>
        <taxon>Amphritea</taxon>
    </lineage>
</organism>
<evidence type="ECO:0000313" key="2">
    <source>
        <dbReference type="EMBL" id="RRC98995.1"/>
    </source>
</evidence>
<dbReference type="Proteomes" id="UP000267535">
    <property type="component" value="Unassembled WGS sequence"/>
</dbReference>
<keyword evidence="1" id="KW-0812">Transmembrane</keyword>